<proteinExistence type="predicted"/>
<dbReference type="AlphaFoldDB" id="K0T7J5"/>
<keyword evidence="3" id="KW-1185">Reference proteome</keyword>
<name>K0T7J5_THAOC</name>
<feature type="region of interest" description="Disordered" evidence="1">
    <location>
        <begin position="1"/>
        <end position="52"/>
    </location>
</feature>
<feature type="compositionally biased region" description="Basic and acidic residues" evidence="1">
    <location>
        <begin position="1"/>
        <end position="14"/>
    </location>
</feature>
<comment type="caution">
    <text evidence="2">The sequence shown here is derived from an EMBL/GenBank/DDBJ whole genome shotgun (WGS) entry which is preliminary data.</text>
</comment>
<reference evidence="2 3" key="1">
    <citation type="journal article" date="2012" name="Genome Biol.">
        <title>Genome and low-iron response of an oceanic diatom adapted to chronic iron limitation.</title>
        <authorList>
            <person name="Lommer M."/>
            <person name="Specht M."/>
            <person name="Roy A.S."/>
            <person name="Kraemer L."/>
            <person name="Andreson R."/>
            <person name="Gutowska M.A."/>
            <person name="Wolf J."/>
            <person name="Bergner S.V."/>
            <person name="Schilhabel M.B."/>
            <person name="Klostermeier U.C."/>
            <person name="Beiko R.G."/>
            <person name="Rosenstiel P."/>
            <person name="Hippler M."/>
            <person name="Laroche J."/>
        </authorList>
    </citation>
    <scope>NUCLEOTIDE SEQUENCE [LARGE SCALE GENOMIC DNA]</scope>
    <source>
        <strain evidence="2 3">CCMP1005</strain>
    </source>
</reference>
<gene>
    <name evidence="2" type="ORF">THAOC_05314</name>
</gene>
<evidence type="ECO:0000256" key="1">
    <source>
        <dbReference type="SAM" id="MobiDB-lite"/>
    </source>
</evidence>
<dbReference type="EMBL" id="AGNL01004859">
    <property type="protein sequence ID" value="EJK73084.1"/>
    <property type="molecule type" value="Genomic_DNA"/>
</dbReference>
<evidence type="ECO:0000313" key="3">
    <source>
        <dbReference type="Proteomes" id="UP000266841"/>
    </source>
</evidence>
<evidence type="ECO:0000313" key="2">
    <source>
        <dbReference type="EMBL" id="EJK73084.1"/>
    </source>
</evidence>
<protein>
    <submittedName>
        <fullName evidence="2">Uncharacterized protein</fullName>
    </submittedName>
</protein>
<feature type="compositionally biased region" description="Basic and acidic residues" evidence="1">
    <location>
        <begin position="29"/>
        <end position="39"/>
    </location>
</feature>
<sequence>METETGHGHKHSLDFSDDEFAGDFNDFNESPKMDTKEEASPSSNPPFDEDDFSFGWENGDLPTKVPEAWLAFDQKSNRLDTKKLETLKEVARKTTGLKISLSPLTMAAAVLSQLRIDSHLRACPSLLSVATICNPDGSLQKITDRRENGPIACLAALSLPPGQLAPQIWLRPAITPIGIVRPLRTYDKRLSLASRGKNGVCLLIRLGVASFQTPKIPRRRLETKAREIDPEHETEMNWSSVEDHRTIVLDVKCRADYDKATPKALSSSDKILRTNLSSASY</sequence>
<accession>K0T7J5</accession>
<dbReference type="Proteomes" id="UP000266841">
    <property type="component" value="Unassembled WGS sequence"/>
</dbReference>
<organism evidence="2 3">
    <name type="scientific">Thalassiosira oceanica</name>
    <name type="common">Marine diatom</name>
    <dbReference type="NCBI Taxonomy" id="159749"/>
    <lineage>
        <taxon>Eukaryota</taxon>
        <taxon>Sar</taxon>
        <taxon>Stramenopiles</taxon>
        <taxon>Ochrophyta</taxon>
        <taxon>Bacillariophyta</taxon>
        <taxon>Coscinodiscophyceae</taxon>
        <taxon>Thalassiosirophycidae</taxon>
        <taxon>Thalassiosirales</taxon>
        <taxon>Thalassiosiraceae</taxon>
        <taxon>Thalassiosira</taxon>
    </lineage>
</organism>